<dbReference type="EMBL" id="LAZR01025181">
    <property type="protein sequence ID" value="KKL72733.1"/>
    <property type="molecule type" value="Genomic_DNA"/>
</dbReference>
<name>A0A0F9EF68_9ZZZZ</name>
<evidence type="ECO:0000256" key="1">
    <source>
        <dbReference type="SAM" id="Phobius"/>
    </source>
</evidence>
<keyword evidence="1" id="KW-1133">Transmembrane helix</keyword>
<accession>A0A0F9EF68</accession>
<feature type="transmembrane region" description="Helical" evidence="1">
    <location>
        <begin position="63"/>
        <end position="83"/>
    </location>
</feature>
<dbReference type="AlphaFoldDB" id="A0A0F9EF68"/>
<reference evidence="2" key="1">
    <citation type="journal article" date="2015" name="Nature">
        <title>Complex archaea that bridge the gap between prokaryotes and eukaryotes.</title>
        <authorList>
            <person name="Spang A."/>
            <person name="Saw J.H."/>
            <person name="Jorgensen S.L."/>
            <person name="Zaremba-Niedzwiedzka K."/>
            <person name="Martijn J."/>
            <person name="Lind A.E."/>
            <person name="van Eijk R."/>
            <person name="Schleper C."/>
            <person name="Guy L."/>
            <person name="Ettema T.J."/>
        </authorList>
    </citation>
    <scope>NUCLEOTIDE SEQUENCE</scope>
</reference>
<sequence length="89" mass="9761">MATEKELKEQSRVRIEQMAIQGSQILTILVGMPGTEEKGMAGDLSELREHARRTNGRVRKLEIGLVGLTSILTGLGVLDYTVFHRVLGG</sequence>
<evidence type="ECO:0000313" key="2">
    <source>
        <dbReference type="EMBL" id="KKL72733.1"/>
    </source>
</evidence>
<proteinExistence type="predicted"/>
<gene>
    <name evidence="2" type="ORF">LCGC14_2081960</name>
</gene>
<comment type="caution">
    <text evidence="2">The sequence shown here is derived from an EMBL/GenBank/DDBJ whole genome shotgun (WGS) entry which is preliminary data.</text>
</comment>
<keyword evidence="1" id="KW-0812">Transmembrane</keyword>
<keyword evidence="1" id="KW-0472">Membrane</keyword>
<organism evidence="2">
    <name type="scientific">marine sediment metagenome</name>
    <dbReference type="NCBI Taxonomy" id="412755"/>
    <lineage>
        <taxon>unclassified sequences</taxon>
        <taxon>metagenomes</taxon>
        <taxon>ecological metagenomes</taxon>
    </lineage>
</organism>
<protein>
    <submittedName>
        <fullName evidence="2">Uncharacterized protein</fullName>
    </submittedName>
</protein>